<keyword evidence="1" id="KW-0472">Membrane</keyword>
<keyword evidence="1" id="KW-0812">Transmembrane</keyword>
<name>A0A850PHL4_9PROT</name>
<reference evidence="2 3" key="1">
    <citation type="submission" date="2020-06" db="EMBL/GenBank/DDBJ databases">
        <title>Description of novel acetic acid bacteria.</title>
        <authorList>
            <person name="Sombolestani A."/>
        </authorList>
    </citation>
    <scope>NUCLEOTIDE SEQUENCE [LARGE SCALE GENOMIC DNA]</scope>
    <source>
        <strain evidence="2 3">LMG 27010</strain>
    </source>
</reference>
<proteinExistence type="predicted"/>
<evidence type="ECO:0000256" key="1">
    <source>
        <dbReference type="SAM" id="Phobius"/>
    </source>
</evidence>
<sequence>ACAGASSARLRGMLAGAGLCVVGATSLFVLVRDVRVPSLWVHLCKHGILTRVFSDRADDMRIGLPRDGQAWRRLETALTTWSRA</sequence>
<keyword evidence="3" id="KW-1185">Reference proteome</keyword>
<accession>A0A850PHL4</accession>
<dbReference type="EMBL" id="JABXXR010000373">
    <property type="protein sequence ID" value="NVN42273.1"/>
    <property type="molecule type" value="Genomic_DNA"/>
</dbReference>
<feature type="non-terminal residue" evidence="2">
    <location>
        <position position="1"/>
    </location>
</feature>
<evidence type="ECO:0000313" key="3">
    <source>
        <dbReference type="Proteomes" id="UP000585665"/>
    </source>
</evidence>
<comment type="caution">
    <text evidence="2">The sequence shown here is derived from an EMBL/GenBank/DDBJ whole genome shotgun (WGS) entry which is preliminary data.</text>
</comment>
<evidence type="ECO:0000313" key="2">
    <source>
        <dbReference type="EMBL" id="NVN42273.1"/>
    </source>
</evidence>
<dbReference type="Proteomes" id="UP000585665">
    <property type="component" value="Unassembled WGS sequence"/>
</dbReference>
<gene>
    <name evidence="2" type="ORF">HUK82_17140</name>
</gene>
<feature type="transmembrane region" description="Helical" evidence="1">
    <location>
        <begin position="12"/>
        <end position="31"/>
    </location>
</feature>
<protein>
    <submittedName>
        <fullName evidence="2">Threonine-phosphate decarboxylase</fullName>
    </submittedName>
</protein>
<keyword evidence="1" id="KW-1133">Transmembrane helix</keyword>
<organism evidence="2 3">
    <name type="scientific">Ameyamaea chiangmaiensis</name>
    <dbReference type="NCBI Taxonomy" id="442969"/>
    <lineage>
        <taxon>Bacteria</taxon>
        <taxon>Pseudomonadati</taxon>
        <taxon>Pseudomonadota</taxon>
        <taxon>Alphaproteobacteria</taxon>
        <taxon>Acetobacterales</taxon>
        <taxon>Acetobacteraceae</taxon>
        <taxon>Ameyamaea</taxon>
    </lineage>
</organism>
<dbReference type="AlphaFoldDB" id="A0A850PHL4"/>